<dbReference type="InterPro" id="IPR004926">
    <property type="entry name" value="LEA_3a"/>
</dbReference>
<keyword evidence="2" id="KW-1185">Reference proteome</keyword>
<reference evidence="1 2" key="1">
    <citation type="journal article" date="2017" name="Mol. Plant">
        <title>The Genome of Medicinal Plant Macleaya cordata Provides New Insights into Benzylisoquinoline Alkaloids Metabolism.</title>
        <authorList>
            <person name="Liu X."/>
            <person name="Liu Y."/>
            <person name="Huang P."/>
            <person name="Ma Y."/>
            <person name="Qing Z."/>
            <person name="Tang Q."/>
            <person name="Cao H."/>
            <person name="Cheng P."/>
            <person name="Zheng Y."/>
            <person name="Yuan Z."/>
            <person name="Zhou Y."/>
            <person name="Liu J."/>
            <person name="Tang Z."/>
            <person name="Zhuo Y."/>
            <person name="Zhang Y."/>
            <person name="Yu L."/>
            <person name="Huang J."/>
            <person name="Yang P."/>
            <person name="Peng Q."/>
            <person name="Zhang J."/>
            <person name="Jiang W."/>
            <person name="Zhang Z."/>
            <person name="Lin K."/>
            <person name="Ro D.K."/>
            <person name="Chen X."/>
            <person name="Xiong X."/>
            <person name="Shang Y."/>
            <person name="Huang S."/>
            <person name="Zeng J."/>
        </authorList>
    </citation>
    <scope>NUCLEOTIDE SEQUENCE [LARGE SCALE GENOMIC DNA]</scope>
    <source>
        <strain evidence="2">cv. BLH2017</strain>
        <tissue evidence="1">Root</tissue>
    </source>
</reference>
<dbReference type="OrthoDB" id="1936089at2759"/>
<dbReference type="FunCoup" id="A0A200QQL0">
    <property type="interactions" value="531"/>
</dbReference>
<evidence type="ECO:0000313" key="1">
    <source>
        <dbReference type="EMBL" id="OVA12702.1"/>
    </source>
</evidence>
<comment type="caution">
    <text evidence="1">The sequence shown here is derived from an EMBL/GenBank/DDBJ whole genome shotgun (WGS) entry which is preliminary data.</text>
</comment>
<dbReference type="STRING" id="56857.A0A200QQL0"/>
<dbReference type="PANTHER" id="PTHR33509:SF5">
    <property type="entry name" value="PROTEIN SENESCENCE-ASSOCIATED GENE 21, MITOCHONDRIAL"/>
    <property type="match status" value="1"/>
</dbReference>
<dbReference type="InParanoid" id="A0A200QQL0"/>
<gene>
    <name evidence="1" type="ORF">BVC80_983g7</name>
</gene>
<proteinExistence type="predicted"/>
<dbReference type="Pfam" id="PF03242">
    <property type="entry name" value="LEA_3a"/>
    <property type="match status" value="1"/>
</dbReference>
<evidence type="ECO:0000313" key="2">
    <source>
        <dbReference type="Proteomes" id="UP000195402"/>
    </source>
</evidence>
<dbReference type="GO" id="GO:0006950">
    <property type="term" value="P:response to stress"/>
    <property type="evidence" value="ECO:0007669"/>
    <property type="project" value="TreeGrafter"/>
</dbReference>
<accession>A0A200QQL0</accession>
<name>A0A200QQL0_MACCD</name>
<organism evidence="1 2">
    <name type="scientific">Macleaya cordata</name>
    <name type="common">Five-seeded plume-poppy</name>
    <name type="synonym">Bocconia cordata</name>
    <dbReference type="NCBI Taxonomy" id="56857"/>
    <lineage>
        <taxon>Eukaryota</taxon>
        <taxon>Viridiplantae</taxon>
        <taxon>Streptophyta</taxon>
        <taxon>Embryophyta</taxon>
        <taxon>Tracheophyta</taxon>
        <taxon>Spermatophyta</taxon>
        <taxon>Magnoliopsida</taxon>
        <taxon>Ranunculales</taxon>
        <taxon>Papaveraceae</taxon>
        <taxon>Papaveroideae</taxon>
        <taxon>Macleaya</taxon>
    </lineage>
</organism>
<dbReference type="EMBL" id="MVGT01001371">
    <property type="protein sequence ID" value="OVA12702.1"/>
    <property type="molecule type" value="Genomic_DNA"/>
</dbReference>
<dbReference type="Proteomes" id="UP000195402">
    <property type="component" value="Unassembled WGS sequence"/>
</dbReference>
<dbReference type="AlphaFoldDB" id="A0A200QQL0"/>
<protein>
    <submittedName>
        <fullName evidence="1">Late embryogenesis abundant protein</fullName>
    </submittedName>
</protein>
<dbReference type="GO" id="GO:0005739">
    <property type="term" value="C:mitochondrion"/>
    <property type="evidence" value="ECO:0007669"/>
    <property type="project" value="TreeGrafter"/>
</dbReference>
<sequence>MARSFTNTKLAVSALIDGVSVTINRSRGFSSVASQAVGGGVGVGIVKQAAAGEDKAMMKKKGSSSVREVSPWVPDPVTGYYRPENRTGEIDVAELREVLLNHKITTTQH</sequence>
<dbReference type="PANTHER" id="PTHR33509">
    <property type="entry name" value="LATE EMBRYOGENIS ABUNDANT PROTEIN 2-RELATED"/>
    <property type="match status" value="1"/>
</dbReference>
<dbReference type="OMA" id="PENRAKE"/>